<dbReference type="Proteomes" id="UP001165063">
    <property type="component" value="Unassembled WGS sequence"/>
</dbReference>
<proteinExistence type="predicted"/>
<feature type="region of interest" description="Disordered" evidence="1">
    <location>
        <begin position="1"/>
        <end position="25"/>
    </location>
</feature>
<name>A0A9W6TAW6_AMBMO</name>
<organism evidence="3 4">
    <name type="scientific">Ambrosiozyma monospora</name>
    <name type="common">Yeast</name>
    <name type="synonym">Endomycopsis monosporus</name>
    <dbReference type="NCBI Taxonomy" id="43982"/>
    <lineage>
        <taxon>Eukaryota</taxon>
        <taxon>Fungi</taxon>
        <taxon>Dikarya</taxon>
        <taxon>Ascomycota</taxon>
        <taxon>Saccharomycotina</taxon>
        <taxon>Pichiomycetes</taxon>
        <taxon>Pichiales</taxon>
        <taxon>Pichiaceae</taxon>
        <taxon>Ambrosiozyma</taxon>
    </lineage>
</organism>
<dbReference type="AlphaFoldDB" id="A0A9W6TAW6"/>
<keyword evidence="4" id="KW-1185">Reference proteome</keyword>
<comment type="caution">
    <text evidence="3">The sequence shown here is derived from an EMBL/GenBank/DDBJ whole genome shotgun (WGS) entry which is preliminary data.</text>
</comment>
<evidence type="ECO:0000256" key="1">
    <source>
        <dbReference type="SAM" id="MobiDB-lite"/>
    </source>
</evidence>
<gene>
    <name evidence="3" type="ORF">Amon01_000986200</name>
</gene>
<feature type="transmembrane region" description="Helical" evidence="2">
    <location>
        <begin position="61"/>
        <end position="83"/>
    </location>
</feature>
<feature type="compositionally biased region" description="Polar residues" evidence="1">
    <location>
        <begin position="7"/>
        <end position="16"/>
    </location>
</feature>
<keyword evidence="2" id="KW-1133">Transmembrane helix</keyword>
<dbReference type="EMBL" id="BSXU01014262">
    <property type="protein sequence ID" value="GME80528.1"/>
    <property type="molecule type" value="Genomic_DNA"/>
</dbReference>
<evidence type="ECO:0000256" key="2">
    <source>
        <dbReference type="SAM" id="Phobius"/>
    </source>
</evidence>
<reference evidence="3" key="1">
    <citation type="submission" date="2023-04" db="EMBL/GenBank/DDBJ databases">
        <title>Ambrosiozyma monospora NBRC 1965.</title>
        <authorList>
            <person name="Ichikawa N."/>
            <person name="Sato H."/>
            <person name="Tonouchi N."/>
        </authorList>
    </citation>
    <scope>NUCLEOTIDE SEQUENCE</scope>
    <source>
        <strain evidence="3">NBRC 1965</strain>
    </source>
</reference>
<protein>
    <submittedName>
        <fullName evidence="3">Unnamed protein product</fullName>
    </submittedName>
</protein>
<sequence length="92" mass="10398">MPAGANYENNTYQTDPPSYEMMSDQQSPMMESGTKYKTYEAENGAIVEFTPERRKKMVRNLYIILSILIIVYIIWIAAIVVSVCVTGDSSGY</sequence>
<keyword evidence="2" id="KW-0472">Membrane</keyword>
<evidence type="ECO:0000313" key="4">
    <source>
        <dbReference type="Proteomes" id="UP001165063"/>
    </source>
</evidence>
<keyword evidence="2" id="KW-0812">Transmembrane</keyword>
<evidence type="ECO:0000313" key="3">
    <source>
        <dbReference type="EMBL" id="GME80528.1"/>
    </source>
</evidence>
<accession>A0A9W6TAW6</accession>